<name>A0A8K0R4U6_9PLEO</name>
<dbReference type="EMBL" id="JAGMVJ010000012">
    <property type="protein sequence ID" value="KAH7084088.1"/>
    <property type="molecule type" value="Genomic_DNA"/>
</dbReference>
<accession>A0A8K0R4U6</accession>
<proteinExistence type="predicted"/>
<sequence>MRDKRFLLLLYELYQFSPTTHGTLLKTRPTHKTCPLCTVWKSTEKMLKLHTTSPIYRLRFTYMCHAGSLVEDFEETRTSVPTLFIPAAADHDHLDDLSLSKR</sequence>
<gene>
    <name evidence="1" type="ORF">FB567DRAFT_528409</name>
</gene>
<comment type="caution">
    <text evidence="1">The sequence shown here is derived from an EMBL/GenBank/DDBJ whole genome shotgun (WGS) entry which is preliminary data.</text>
</comment>
<reference evidence="1" key="1">
    <citation type="journal article" date="2021" name="Nat. Commun.">
        <title>Genetic determinants of endophytism in the Arabidopsis root mycobiome.</title>
        <authorList>
            <person name="Mesny F."/>
            <person name="Miyauchi S."/>
            <person name="Thiergart T."/>
            <person name="Pickel B."/>
            <person name="Atanasova L."/>
            <person name="Karlsson M."/>
            <person name="Huettel B."/>
            <person name="Barry K.W."/>
            <person name="Haridas S."/>
            <person name="Chen C."/>
            <person name="Bauer D."/>
            <person name="Andreopoulos W."/>
            <person name="Pangilinan J."/>
            <person name="LaButti K."/>
            <person name="Riley R."/>
            <person name="Lipzen A."/>
            <person name="Clum A."/>
            <person name="Drula E."/>
            <person name="Henrissat B."/>
            <person name="Kohler A."/>
            <person name="Grigoriev I.V."/>
            <person name="Martin F.M."/>
            <person name="Hacquard S."/>
        </authorList>
    </citation>
    <scope>NUCLEOTIDE SEQUENCE</scope>
    <source>
        <strain evidence="1">MPI-SDFR-AT-0120</strain>
    </source>
</reference>
<dbReference type="Proteomes" id="UP000813461">
    <property type="component" value="Unassembled WGS sequence"/>
</dbReference>
<protein>
    <submittedName>
        <fullName evidence="1">Uncharacterized protein</fullName>
    </submittedName>
</protein>
<evidence type="ECO:0000313" key="1">
    <source>
        <dbReference type="EMBL" id="KAH7084088.1"/>
    </source>
</evidence>
<keyword evidence="2" id="KW-1185">Reference proteome</keyword>
<dbReference type="AlphaFoldDB" id="A0A8K0R4U6"/>
<evidence type="ECO:0000313" key="2">
    <source>
        <dbReference type="Proteomes" id="UP000813461"/>
    </source>
</evidence>
<organism evidence="1 2">
    <name type="scientific">Paraphoma chrysanthemicola</name>
    <dbReference type="NCBI Taxonomy" id="798071"/>
    <lineage>
        <taxon>Eukaryota</taxon>
        <taxon>Fungi</taxon>
        <taxon>Dikarya</taxon>
        <taxon>Ascomycota</taxon>
        <taxon>Pezizomycotina</taxon>
        <taxon>Dothideomycetes</taxon>
        <taxon>Pleosporomycetidae</taxon>
        <taxon>Pleosporales</taxon>
        <taxon>Pleosporineae</taxon>
        <taxon>Phaeosphaeriaceae</taxon>
        <taxon>Paraphoma</taxon>
    </lineage>
</organism>